<dbReference type="WBParaSite" id="TREG1_112970.1">
    <property type="protein sequence ID" value="TREG1_112970.1"/>
    <property type="gene ID" value="TREG1_112970"/>
</dbReference>
<evidence type="ECO:0000313" key="2">
    <source>
        <dbReference type="Proteomes" id="UP000050795"/>
    </source>
</evidence>
<name>A0AA85IWE4_TRIRE</name>
<dbReference type="SUPFAM" id="SSF56219">
    <property type="entry name" value="DNase I-like"/>
    <property type="match status" value="1"/>
</dbReference>
<organism evidence="2 3">
    <name type="scientific">Trichobilharzia regenti</name>
    <name type="common">Nasal bird schistosome</name>
    <dbReference type="NCBI Taxonomy" id="157069"/>
    <lineage>
        <taxon>Eukaryota</taxon>
        <taxon>Metazoa</taxon>
        <taxon>Spiralia</taxon>
        <taxon>Lophotrochozoa</taxon>
        <taxon>Platyhelminthes</taxon>
        <taxon>Trematoda</taxon>
        <taxon>Digenea</taxon>
        <taxon>Strigeidida</taxon>
        <taxon>Schistosomatoidea</taxon>
        <taxon>Schistosomatidae</taxon>
        <taxon>Trichobilharzia</taxon>
    </lineage>
</organism>
<dbReference type="InterPro" id="IPR027124">
    <property type="entry name" value="Swc5/CFDP1/2"/>
</dbReference>
<accession>A0AA85IWE4</accession>
<reference evidence="2" key="1">
    <citation type="submission" date="2022-06" db="EMBL/GenBank/DDBJ databases">
        <authorList>
            <person name="Berger JAMES D."/>
            <person name="Berger JAMES D."/>
        </authorList>
    </citation>
    <scope>NUCLEOTIDE SEQUENCE [LARGE SCALE GENOMIC DNA]</scope>
</reference>
<evidence type="ECO:0000256" key="1">
    <source>
        <dbReference type="SAM" id="MobiDB-lite"/>
    </source>
</evidence>
<evidence type="ECO:0000313" key="3">
    <source>
        <dbReference type="WBParaSite" id="TREG1_112970.1"/>
    </source>
</evidence>
<dbReference type="InterPro" id="IPR036691">
    <property type="entry name" value="Endo/exonu/phosph_ase_sf"/>
</dbReference>
<keyword evidence="2" id="KW-1185">Reference proteome</keyword>
<protein>
    <recommendedName>
        <fullName evidence="4">Endo/exonuclease/phosphatase domain-containing protein</fullName>
    </recommendedName>
</protein>
<reference evidence="3" key="2">
    <citation type="submission" date="2023-11" db="UniProtKB">
        <authorList>
            <consortium name="WormBaseParasite"/>
        </authorList>
    </citation>
    <scope>IDENTIFICATION</scope>
</reference>
<dbReference type="PANTHER" id="PTHR23227">
    <property type="entry name" value="BUCENTAUR RELATED"/>
    <property type="match status" value="1"/>
</dbReference>
<feature type="region of interest" description="Disordered" evidence="1">
    <location>
        <begin position="118"/>
        <end position="141"/>
    </location>
</feature>
<feature type="region of interest" description="Disordered" evidence="1">
    <location>
        <begin position="63"/>
        <end position="96"/>
    </location>
</feature>
<proteinExistence type="predicted"/>
<dbReference type="CDD" id="cd09076">
    <property type="entry name" value="L1-EN"/>
    <property type="match status" value="1"/>
</dbReference>
<dbReference type="PANTHER" id="PTHR23227:SF67">
    <property type="entry name" value="CRANIOFACIAL DEVELOPMENT PROTEIN 2-LIKE"/>
    <property type="match status" value="1"/>
</dbReference>
<dbReference type="GO" id="GO:0003824">
    <property type="term" value="F:catalytic activity"/>
    <property type="evidence" value="ECO:0007669"/>
    <property type="project" value="InterPro"/>
</dbReference>
<dbReference type="AlphaFoldDB" id="A0AA85IWE4"/>
<sequence length="616" mass="68975">MIQTNSQNFMPDRPWPGLTTTALPAAVSQGGSDKYATEAHQTKKNKQKQAACDRPQAVVPWALRSRNQLPRCGQPGSNKRPHNPKYTQNLSNPHLSLSSSSSLLPCLPSTDATPLLDGSSLPLHSVSTKNDESQKTTTDSLLKPRHQFHIGAFNVRTLCQIGQQASLAKTLASRAIDVCCVSETRIQDPSVVIHLTPPGQQDESSKFTLRVSGDATASSRGLAGVGIALSTRAEKTLLDWIPVDSRMCAVRLNGSVRRRKDCTTRRCLFVISAYAPTDCSSDETKDEFYQKLSSLVRKAKRSDIVVLAGDFNAQVGKLCQSEKDVGGTYGVPCQRTDNGDRLLQFCSDNHLFLVSTNFKHKERHCLTWRPPSSNQRWTQIDHIAISYRWRGSVGDCRSFWNTCVDTDHALVRARVCLRLNGRRKQLAVKPSRPQLDQETKSLFEEELAKHISEFDSCAHPGEAWKNIQSAIDTAVKAVNKANPKVSKNHWISTASSELIDARRLIPASSEFNEERKLHKRKLTKSLRKDREQWWLTKAKEMEKASAIGNTRQLFRLITESGGRRQFISETISEKNGSLISSQDRRLERWKEHFEGQFNLPTATLNLPNIHTHPNGI</sequence>
<dbReference type="Gene3D" id="3.60.10.10">
    <property type="entry name" value="Endonuclease/exonuclease/phosphatase"/>
    <property type="match status" value="1"/>
</dbReference>
<dbReference type="Proteomes" id="UP000050795">
    <property type="component" value="Unassembled WGS sequence"/>
</dbReference>
<evidence type="ECO:0008006" key="4">
    <source>
        <dbReference type="Google" id="ProtNLM"/>
    </source>
</evidence>